<dbReference type="AlphaFoldDB" id="A0A1H8Y3G0"/>
<protein>
    <recommendedName>
        <fullName evidence="3">DUF927 domain-containing protein</fullName>
    </recommendedName>
</protein>
<name>A0A1H8Y3G0_9FIRM</name>
<dbReference type="EMBL" id="FODY01000041">
    <property type="protein sequence ID" value="SEP46830.1"/>
    <property type="molecule type" value="Genomic_DNA"/>
</dbReference>
<evidence type="ECO:0000313" key="2">
    <source>
        <dbReference type="Proteomes" id="UP000198847"/>
    </source>
</evidence>
<accession>A0A1H8Y3G0</accession>
<proteinExistence type="predicted"/>
<keyword evidence="2" id="KW-1185">Reference proteome</keyword>
<dbReference type="RefSeq" id="WP_091752146.1">
    <property type="nucleotide sequence ID" value="NZ_FODY01000041.1"/>
</dbReference>
<dbReference type="Proteomes" id="UP000198847">
    <property type="component" value="Unassembled WGS sequence"/>
</dbReference>
<dbReference type="STRING" id="112903.SAMN04490178_14113"/>
<gene>
    <name evidence="1" type="ORF">SAMN04490178_14113</name>
</gene>
<reference evidence="1 2" key="1">
    <citation type="submission" date="2016-10" db="EMBL/GenBank/DDBJ databases">
        <authorList>
            <person name="de Groot N.N."/>
        </authorList>
    </citation>
    <scope>NUCLEOTIDE SEQUENCE [LARGE SCALE GENOMIC DNA]</scope>
    <source>
        <strain evidence="1 2">DSM 13305</strain>
    </source>
</reference>
<evidence type="ECO:0000313" key="1">
    <source>
        <dbReference type="EMBL" id="SEP46830.1"/>
    </source>
</evidence>
<evidence type="ECO:0008006" key="3">
    <source>
        <dbReference type="Google" id="ProtNLM"/>
    </source>
</evidence>
<dbReference type="OrthoDB" id="25220at2"/>
<organism evidence="1 2">
    <name type="scientific">Propionispora vibrioides</name>
    <dbReference type="NCBI Taxonomy" id="112903"/>
    <lineage>
        <taxon>Bacteria</taxon>
        <taxon>Bacillati</taxon>
        <taxon>Bacillota</taxon>
        <taxon>Negativicutes</taxon>
        <taxon>Selenomonadales</taxon>
        <taxon>Sporomusaceae</taxon>
        <taxon>Propionispora</taxon>
    </lineage>
</organism>
<sequence>MGDMKDNIVDLVGKMKDKPDEQKVTIRKGMIGIEKPTDYDKEWNDLFFGTAYQVIKGKLYRVTVKDNGEIKQQNLANFAARIVKEIMRDNGQEMSLIFVIDGMVYGGHKLAAVQVPASKFNSMAWAVDAWGAAANPAPGSGAKDYLRHAIQHTGEQCERQTVYGHMGWRLIANQWYYLHGAGAVGDIEGKLSVDLSADNLERYSLPAGQVNYSAAMSKSLRILELVPRETFFTLWAVVFLAPLCEIMRRGNCEPSFLIWLLGHSGAMKSSVAALMLTHFGDFPNKLTLPANFKDTPNLLERKSFLVKDCLFVVDDFHPPTNKKEADRMDEAVQRLSRGYGDRHGRGRLNADSTAKKTYAAQGLCIITGEDVSSIGQSAAARQVVIELQKGDIDTETMTELQADAEQYSMAMRGFLEWLIPQMGTLPQQFHEQFIQLRKMASNDEQHKRVAEEISWLYMGFAAGLEYAASVGAIDEDKKVELVKESWQVFTDLGAKQAFRSNEEKTTVRFVKALVDLLATNTVWVKDIHGNDSEGQGQFIGWYDDQYYYLIIGKALSEVVKYYQAQGSFFNTTSQTLGKRLAQDGFINAVENQTSLLKKIEGKPRRVIYLRKACLKNL</sequence>